<proteinExistence type="predicted"/>
<dbReference type="AlphaFoldDB" id="A0A2P4YVA7"/>
<evidence type="ECO:0000313" key="4">
    <source>
        <dbReference type="Proteomes" id="UP000237271"/>
    </source>
</evidence>
<comment type="caution">
    <text evidence="3">The sequence shown here is derived from an EMBL/GenBank/DDBJ whole genome shotgun (WGS) entry which is preliminary data.</text>
</comment>
<dbReference type="EMBL" id="NCKW01000026">
    <property type="protein sequence ID" value="POM81731.1"/>
    <property type="molecule type" value="Genomic_DNA"/>
</dbReference>
<sequence length="262" mass="29086">MDERKPAQRKPLRLKVNPYEGKEGENLHFWVREVELVMDAALISAERHRVAFALSNLGGRTKIWAYTRETTTPGCFTTWDQLCDQLIAAFLPGNYEYRQRSRLLSCKPGKRELHEYIQEMWVLVASLVGISLPEHIKVTLFTDGLKVGPSSTRLFRVSANTMEEAIQIALQEGDIQNREAGGGVGKRKRRSTDRGSLGRDDASMEGDDATEEEEDVDEDVEGASAEEEDAENISAEAGETEGATSEVEGAGTHAEGEREQEG</sequence>
<dbReference type="Pfam" id="PF03732">
    <property type="entry name" value="Retrotrans_gag"/>
    <property type="match status" value="1"/>
</dbReference>
<feature type="compositionally biased region" description="Basic and acidic residues" evidence="1">
    <location>
        <begin position="192"/>
        <end position="202"/>
    </location>
</feature>
<evidence type="ECO:0000259" key="2">
    <source>
        <dbReference type="Pfam" id="PF03732"/>
    </source>
</evidence>
<feature type="domain" description="Retrotransposon gag" evidence="2">
    <location>
        <begin position="52"/>
        <end position="146"/>
    </location>
</feature>
<dbReference type="OrthoDB" id="79194at2759"/>
<dbReference type="InterPro" id="IPR005162">
    <property type="entry name" value="Retrotrans_gag_dom"/>
</dbReference>
<accession>A0A2P4YVA7</accession>
<feature type="compositionally biased region" description="Low complexity" evidence="1">
    <location>
        <begin position="234"/>
        <end position="252"/>
    </location>
</feature>
<dbReference type="Proteomes" id="UP000237271">
    <property type="component" value="Unassembled WGS sequence"/>
</dbReference>
<keyword evidence="4" id="KW-1185">Reference proteome</keyword>
<evidence type="ECO:0000256" key="1">
    <source>
        <dbReference type="SAM" id="MobiDB-lite"/>
    </source>
</evidence>
<feature type="compositionally biased region" description="Acidic residues" evidence="1">
    <location>
        <begin position="203"/>
        <end position="231"/>
    </location>
</feature>
<gene>
    <name evidence="3" type="ORF">PHPALM_261</name>
</gene>
<protein>
    <submittedName>
        <fullName evidence="3">Gag protein</fullName>
    </submittedName>
</protein>
<name>A0A2P4YVA7_9STRA</name>
<feature type="region of interest" description="Disordered" evidence="1">
    <location>
        <begin position="177"/>
        <end position="262"/>
    </location>
</feature>
<reference evidence="3 4" key="1">
    <citation type="journal article" date="2017" name="Genome Biol. Evol.">
        <title>Phytophthora megakarya and P. palmivora, closely related causal agents of cacao black pod rot, underwent increases in genome sizes and gene numbers by different mechanisms.</title>
        <authorList>
            <person name="Ali S.S."/>
            <person name="Shao J."/>
            <person name="Lary D.J."/>
            <person name="Kronmiller B."/>
            <person name="Shen D."/>
            <person name="Strem M.D."/>
            <person name="Amoako-Attah I."/>
            <person name="Akrofi A.Y."/>
            <person name="Begoude B.A."/>
            <person name="Ten Hoopen G.M."/>
            <person name="Coulibaly K."/>
            <person name="Kebe B.I."/>
            <person name="Melnick R.L."/>
            <person name="Guiltinan M.J."/>
            <person name="Tyler B.M."/>
            <person name="Meinhardt L.W."/>
            <person name="Bailey B.A."/>
        </authorList>
    </citation>
    <scope>NUCLEOTIDE SEQUENCE [LARGE SCALE GENOMIC DNA]</scope>
    <source>
        <strain evidence="4">sbr112.9</strain>
    </source>
</reference>
<evidence type="ECO:0000313" key="3">
    <source>
        <dbReference type="EMBL" id="POM81731.1"/>
    </source>
</evidence>
<organism evidence="3 4">
    <name type="scientific">Phytophthora palmivora</name>
    <dbReference type="NCBI Taxonomy" id="4796"/>
    <lineage>
        <taxon>Eukaryota</taxon>
        <taxon>Sar</taxon>
        <taxon>Stramenopiles</taxon>
        <taxon>Oomycota</taxon>
        <taxon>Peronosporomycetes</taxon>
        <taxon>Peronosporales</taxon>
        <taxon>Peronosporaceae</taxon>
        <taxon>Phytophthora</taxon>
    </lineage>
</organism>